<comment type="caution">
    <text evidence="3">The sequence shown here is derived from an EMBL/GenBank/DDBJ whole genome shotgun (WGS) entry which is preliminary data.</text>
</comment>
<dbReference type="Gene3D" id="1.10.443.10">
    <property type="entry name" value="Intergrase catalytic core"/>
    <property type="match status" value="1"/>
</dbReference>
<dbReference type="EMBL" id="BMFR01000018">
    <property type="protein sequence ID" value="GGG84614.1"/>
    <property type="molecule type" value="Genomic_DNA"/>
</dbReference>
<dbReference type="GO" id="GO:0015074">
    <property type="term" value="P:DNA integration"/>
    <property type="evidence" value="ECO:0007669"/>
    <property type="project" value="InterPro"/>
</dbReference>
<evidence type="ECO:0000313" key="4">
    <source>
        <dbReference type="Proteomes" id="UP000622860"/>
    </source>
</evidence>
<evidence type="ECO:0000256" key="1">
    <source>
        <dbReference type="ARBA" id="ARBA00023172"/>
    </source>
</evidence>
<protein>
    <submittedName>
        <fullName evidence="3">Integrase</fullName>
    </submittedName>
</protein>
<dbReference type="AlphaFoldDB" id="A0A917HP06"/>
<dbReference type="InterPro" id="IPR011010">
    <property type="entry name" value="DNA_brk_join_enz"/>
</dbReference>
<dbReference type="PANTHER" id="PTHR30349">
    <property type="entry name" value="PHAGE INTEGRASE-RELATED"/>
    <property type="match status" value="1"/>
</dbReference>
<dbReference type="PROSITE" id="PS51898">
    <property type="entry name" value="TYR_RECOMBINASE"/>
    <property type="match status" value="1"/>
</dbReference>
<dbReference type="InterPro" id="IPR050090">
    <property type="entry name" value="Tyrosine_recombinase_XerCD"/>
</dbReference>
<feature type="domain" description="Tyr recombinase" evidence="2">
    <location>
        <begin position="2"/>
        <end position="183"/>
    </location>
</feature>
<reference evidence="3" key="2">
    <citation type="submission" date="2020-09" db="EMBL/GenBank/DDBJ databases">
        <authorList>
            <person name="Sun Q."/>
            <person name="Zhou Y."/>
        </authorList>
    </citation>
    <scope>NUCLEOTIDE SEQUENCE</scope>
    <source>
        <strain evidence="3">CGMCC 1.12754</strain>
    </source>
</reference>
<evidence type="ECO:0000313" key="3">
    <source>
        <dbReference type="EMBL" id="GGG84614.1"/>
    </source>
</evidence>
<accession>A0A917HP06</accession>
<gene>
    <name evidence="3" type="ORF">GCM10011398_32850</name>
</gene>
<dbReference type="PANTHER" id="PTHR30349:SF82">
    <property type="entry name" value="INTEGRASE_RECOMBINASE YOEC-RELATED"/>
    <property type="match status" value="1"/>
</dbReference>
<proteinExistence type="predicted"/>
<organism evidence="3 4">
    <name type="scientific">Virgibacillus oceani</name>
    <dbReference type="NCBI Taxonomy" id="1479511"/>
    <lineage>
        <taxon>Bacteria</taxon>
        <taxon>Bacillati</taxon>
        <taxon>Bacillota</taxon>
        <taxon>Bacilli</taxon>
        <taxon>Bacillales</taxon>
        <taxon>Bacillaceae</taxon>
        <taxon>Virgibacillus</taxon>
    </lineage>
</organism>
<dbReference type="GO" id="GO:0003677">
    <property type="term" value="F:DNA binding"/>
    <property type="evidence" value="ECO:0007669"/>
    <property type="project" value="InterPro"/>
</dbReference>
<name>A0A917HP06_9BACI</name>
<dbReference type="Proteomes" id="UP000622860">
    <property type="component" value="Unassembled WGS sequence"/>
</dbReference>
<dbReference type="GO" id="GO:0006310">
    <property type="term" value="P:DNA recombination"/>
    <property type="evidence" value="ECO:0007669"/>
    <property type="project" value="UniProtKB-KW"/>
</dbReference>
<dbReference type="InterPro" id="IPR002104">
    <property type="entry name" value="Integrase_catalytic"/>
</dbReference>
<dbReference type="InterPro" id="IPR013762">
    <property type="entry name" value="Integrase-like_cat_sf"/>
</dbReference>
<keyword evidence="1" id="KW-0233">DNA recombination</keyword>
<evidence type="ECO:0000259" key="2">
    <source>
        <dbReference type="PROSITE" id="PS51898"/>
    </source>
</evidence>
<dbReference type="Pfam" id="PF00589">
    <property type="entry name" value="Phage_integrase"/>
    <property type="match status" value="1"/>
</dbReference>
<sequence length="187" mass="21298">MEFVEPIKEIGDIKAIKAILRQHSQRDVLFFVLGINTGITIRDLLSLKVKDVWDGNEPRKFLNITESHTFREKAFYLNRSAARELTTYLSNSNADQNDCLFKSKKNNNPITRQQAYRIVNQAAKDAGLTGKIGTHTLRKTFAYHAYQKGIAISIIAKILNHHSSSETLRYIGIDKHENNTVKVDVNL</sequence>
<dbReference type="SUPFAM" id="SSF56349">
    <property type="entry name" value="DNA breaking-rejoining enzymes"/>
    <property type="match status" value="1"/>
</dbReference>
<reference evidence="3" key="1">
    <citation type="journal article" date="2014" name="Int. J. Syst. Evol. Microbiol.">
        <title>Complete genome sequence of Corynebacterium casei LMG S-19264T (=DSM 44701T), isolated from a smear-ripened cheese.</title>
        <authorList>
            <consortium name="US DOE Joint Genome Institute (JGI-PGF)"/>
            <person name="Walter F."/>
            <person name="Albersmeier A."/>
            <person name="Kalinowski J."/>
            <person name="Ruckert C."/>
        </authorList>
    </citation>
    <scope>NUCLEOTIDE SEQUENCE</scope>
    <source>
        <strain evidence="3">CGMCC 1.12754</strain>
    </source>
</reference>
<dbReference type="RefSeq" id="WP_188456454.1">
    <property type="nucleotide sequence ID" value="NZ_BMFR01000018.1"/>
</dbReference>
<keyword evidence="4" id="KW-1185">Reference proteome</keyword>